<proteinExistence type="predicted"/>
<dbReference type="CDD" id="cd08916">
    <property type="entry name" value="TrHb3_P"/>
    <property type="match status" value="1"/>
</dbReference>
<dbReference type="EMBL" id="CP098747">
    <property type="protein sequence ID" value="USG60165.1"/>
    <property type="molecule type" value="Genomic_DNA"/>
</dbReference>
<evidence type="ECO:0000313" key="1">
    <source>
        <dbReference type="EMBL" id="USG60165.1"/>
    </source>
</evidence>
<evidence type="ECO:0000313" key="2">
    <source>
        <dbReference type="Proteomes" id="UP001056291"/>
    </source>
</evidence>
<reference evidence="1" key="1">
    <citation type="submission" date="2022-06" db="EMBL/GenBank/DDBJ databases">
        <title>Sneathiella actinostolidae sp. nov., isolated from a sea anemonein the Western Pacific Ocean.</title>
        <authorList>
            <person name="Wei M.J."/>
        </authorList>
    </citation>
    <scope>NUCLEOTIDE SEQUENCE</scope>
    <source>
        <strain evidence="1">PHK-P5</strain>
    </source>
</reference>
<dbReference type="Gene3D" id="1.10.490.10">
    <property type="entry name" value="Globins"/>
    <property type="match status" value="1"/>
</dbReference>
<keyword evidence="2" id="KW-1185">Reference proteome</keyword>
<dbReference type="SUPFAM" id="SSF46458">
    <property type="entry name" value="Globin-like"/>
    <property type="match status" value="1"/>
</dbReference>
<dbReference type="RefSeq" id="WP_251932972.1">
    <property type="nucleotide sequence ID" value="NZ_CP098747.1"/>
</dbReference>
<name>A0ABY4VZ67_9PROT</name>
<dbReference type="Proteomes" id="UP001056291">
    <property type="component" value="Chromosome"/>
</dbReference>
<accession>A0ABY4VZ67</accession>
<organism evidence="1 2">
    <name type="scientific">Sneathiella marina</name>
    <dbReference type="NCBI Taxonomy" id="2950108"/>
    <lineage>
        <taxon>Bacteria</taxon>
        <taxon>Pseudomonadati</taxon>
        <taxon>Pseudomonadota</taxon>
        <taxon>Alphaproteobacteria</taxon>
        <taxon>Sneathiellales</taxon>
        <taxon>Sneathiellaceae</taxon>
        <taxon>Sneathiella</taxon>
    </lineage>
</organism>
<protein>
    <submittedName>
        <fullName evidence="1">Group III truncated hemoglobin</fullName>
    </submittedName>
</protein>
<sequence length="148" mass="16797">MTFVVRSAEERRREIQEAAARMGIDDAYISELVETFYEAVRADNRLGPIFAAKIGGNWTPHLAKMKDFWSSVAMNSGRYNGKPVVVHNKLSTVTQEHFQIWLALFRQTLEATAPTPEVIPYFMERAERIAESLQLSMFGYPGIKKQAG</sequence>
<dbReference type="InterPro" id="IPR012292">
    <property type="entry name" value="Globin/Proto"/>
</dbReference>
<dbReference type="InterPro" id="IPR009050">
    <property type="entry name" value="Globin-like_sf"/>
</dbReference>
<gene>
    <name evidence="1" type="ORF">NBZ79_13365</name>
</gene>